<dbReference type="GO" id="GO:0006412">
    <property type="term" value="P:translation"/>
    <property type="evidence" value="ECO:0007669"/>
    <property type="project" value="UniProtKB-UniRule"/>
</dbReference>
<evidence type="ECO:0000313" key="9">
    <source>
        <dbReference type="EMBL" id="KIU23985.1"/>
    </source>
</evidence>
<dbReference type="InterPro" id="IPR011332">
    <property type="entry name" value="Ribosomal_zn-bd"/>
</dbReference>
<reference evidence="7 15" key="3">
    <citation type="submission" date="2017-04" db="EMBL/GenBank/DDBJ databases">
        <title>Weissella cibaria strain m2 complete genome.</title>
        <authorList>
            <person name="Pan Q."/>
            <person name="Tan M."/>
            <person name="Yao F."/>
            <person name="Su S."/>
        </authorList>
    </citation>
    <scope>NUCLEOTIDE SEQUENCE [LARGE SCALE GENOMIC DNA]</scope>
    <source>
        <strain evidence="7 15">M2</strain>
    </source>
</reference>
<dbReference type="Proteomes" id="UP000320012">
    <property type="component" value="Unassembled WGS sequence"/>
</dbReference>
<dbReference type="PATRIC" id="fig|137591.24.peg.1291"/>
<dbReference type="Proteomes" id="UP000193588">
    <property type="component" value="Unassembled WGS sequence"/>
</dbReference>
<dbReference type="OrthoDB" id="9812874at2"/>
<evidence type="ECO:0000313" key="14">
    <source>
        <dbReference type="Proteomes" id="UP000193588"/>
    </source>
</evidence>
<evidence type="ECO:0000256" key="2">
    <source>
        <dbReference type="ARBA" id="ARBA00022980"/>
    </source>
</evidence>
<organism evidence="8 12">
    <name type="scientific">Weissella cibaria</name>
    <dbReference type="NCBI Taxonomy" id="137591"/>
    <lineage>
        <taxon>Bacteria</taxon>
        <taxon>Bacillati</taxon>
        <taxon>Bacillota</taxon>
        <taxon>Bacilli</taxon>
        <taxon>Lactobacillales</taxon>
        <taxon>Lactobacillaceae</taxon>
        <taxon>Weissella</taxon>
    </lineage>
</organism>
<evidence type="ECO:0000313" key="13">
    <source>
        <dbReference type="Proteomes" id="UP000032289"/>
    </source>
</evidence>
<accession>A0A0D1JKY0</accession>
<dbReference type="AlphaFoldDB" id="A0A0D1JKY0"/>
<dbReference type="SUPFAM" id="SSF57829">
    <property type="entry name" value="Zn-binding ribosomal proteins"/>
    <property type="match status" value="1"/>
</dbReference>
<dbReference type="Proteomes" id="UP000244870">
    <property type="component" value="Chromosome"/>
</dbReference>
<evidence type="ECO:0000256" key="1">
    <source>
        <dbReference type="ARBA" id="ARBA00008560"/>
    </source>
</evidence>
<dbReference type="EMBL" id="CP020928">
    <property type="protein sequence ID" value="AWF96386.1"/>
    <property type="molecule type" value="Genomic_DNA"/>
</dbReference>
<dbReference type="HAMAP" id="MF_00340">
    <property type="entry name" value="Ribosomal_bL32"/>
    <property type="match status" value="1"/>
</dbReference>
<dbReference type="EMBL" id="NDXJ01000011">
    <property type="protein sequence ID" value="OSP89074.1"/>
    <property type="molecule type" value="Genomic_DNA"/>
</dbReference>
<evidence type="ECO:0000256" key="5">
    <source>
        <dbReference type="HAMAP-Rule" id="MF_00340"/>
    </source>
</evidence>
<evidence type="ECO:0000256" key="4">
    <source>
        <dbReference type="ARBA" id="ARBA00035178"/>
    </source>
</evidence>
<sequence>MAVPARKTSKNAKRSRRGGQGGLKTPAIHMNENGVYVRNHHVAADGSYKGKQVVSPK</sequence>
<dbReference type="EMBL" id="JWHU01000005">
    <property type="protein sequence ID" value="KIU22008.1"/>
    <property type="molecule type" value="Genomic_DNA"/>
</dbReference>
<evidence type="ECO:0000313" key="10">
    <source>
        <dbReference type="EMBL" id="OSP89074.1"/>
    </source>
</evidence>
<dbReference type="GeneID" id="66961731"/>
<dbReference type="Proteomes" id="UP000032287">
    <property type="component" value="Unassembled WGS sequence"/>
</dbReference>
<reference evidence="10 14" key="2">
    <citation type="submission" date="2017-04" db="EMBL/GenBank/DDBJ databases">
        <title>The genome sequence of Weissella cibaria isolated from wild Drosophila.</title>
        <authorList>
            <person name="Ricks N.J."/>
            <person name="Carroll C."/>
            <person name="Walters A."/>
            <person name="Newell P.D."/>
            <person name="Chaston J.M."/>
        </authorList>
    </citation>
    <scope>NUCLEOTIDE SEQUENCE [LARGE SCALE GENOMIC DNA]</scope>
    <source>
        <strain evidence="10 14">DmW_103</strain>
    </source>
</reference>
<name>A0A0D1JKY0_9LACO</name>
<evidence type="ECO:0000256" key="6">
    <source>
        <dbReference type="SAM" id="MobiDB-lite"/>
    </source>
</evidence>
<comment type="similarity">
    <text evidence="1 5">Belongs to the bacterial ribosomal protein bL32 family.</text>
</comment>
<dbReference type="Pfam" id="PF01783">
    <property type="entry name" value="Ribosomal_L32p"/>
    <property type="match status" value="1"/>
</dbReference>
<reference evidence="12 13" key="1">
    <citation type="journal article" date="2015" name="Microbiology (Mosc.)">
        <title>Genomics of the Weissella cibaria species with an examination of its metabolic traits.</title>
        <authorList>
            <person name="Lynch K.M."/>
            <person name="Lucid A."/>
            <person name="Arendt E.K."/>
            <person name="Sleator R.D."/>
            <person name="Lucey B."/>
            <person name="Coffey A."/>
        </authorList>
    </citation>
    <scope>NUCLEOTIDE SEQUENCE [LARGE SCALE GENOMIC DNA]</scope>
    <source>
        <strain evidence="9 13">AB3b</strain>
        <strain evidence="8 12">MG1</strain>
    </source>
</reference>
<dbReference type="STRING" id="137591.AO080_04175"/>
<gene>
    <name evidence="5 11" type="primary">rpmF</name>
    <name evidence="9" type="ORF">ab3b_01321</name>
    <name evidence="7" type="ORF">B6254_2026</name>
    <name evidence="10" type="ORF">B9D04_08065</name>
    <name evidence="11" type="ORF">FO435_09500</name>
    <name evidence="8" type="ORF">QX99_00388</name>
</gene>
<dbReference type="RefSeq" id="WP_003608705.1">
    <property type="nucleotide sequence ID" value="NZ_BJEF01000001.1"/>
</dbReference>
<keyword evidence="2 5" id="KW-0689">Ribosomal protein</keyword>
<dbReference type="GO" id="GO:0015934">
    <property type="term" value="C:large ribosomal subunit"/>
    <property type="evidence" value="ECO:0007669"/>
    <property type="project" value="InterPro"/>
</dbReference>
<dbReference type="Proteomes" id="UP000032289">
    <property type="component" value="Unassembled WGS sequence"/>
</dbReference>
<evidence type="ECO:0000313" key="11">
    <source>
        <dbReference type="EMBL" id="TVV28093.1"/>
    </source>
</evidence>
<keyword evidence="3 5" id="KW-0687">Ribonucleoprotein</keyword>
<protein>
    <recommendedName>
        <fullName evidence="4 5">Large ribosomal subunit protein bL32</fullName>
    </recommendedName>
</protein>
<evidence type="ECO:0000313" key="8">
    <source>
        <dbReference type="EMBL" id="KIU22008.1"/>
    </source>
</evidence>
<evidence type="ECO:0000313" key="7">
    <source>
        <dbReference type="EMBL" id="AWF96386.1"/>
    </source>
</evidence>
<evidence type="ECO:0000313" key="15">
    <source>
        <dbReference type="Proteomes" id="UP000244870"/>
    </source>
</evidence>
<dbReference type="InterPro" id="IPR002677">
    <property type="entry name" value="Ribosomal_bL32"/>
</dbReference>
<feature type="compositionally biased region" description="Basic residues" evidence="6">
    <location>
        <begin position="7"/>
        <end position="17"/>
    </location>
</feature>
<proteinExistence type="inferred from homology"/>
<keyword evidence="12" id="KW-1185">Reference proteome</keyword>
<evidence type="ECO:0000256" key="3">
    <source>
        <dbReference type="ARBA" id="ARBA00023274"/>
    </source>
</evidence>
<reference evidence="11 16" key="4">
    <citation type="submission" date="2019-07" db="EMBL/GenBank/DDBJ databases">
        <title>Genome sequence of Weissella cibaria GK1.</title>
        <authorList>
            <person name="Choi H.-J."/>
        </authorList>
    </citation>
    <scope>NUCLEOTIDE SEQUENCE [LARGE SCALE GENOMIC DNA]</scope>
    <source>
        <strain evidence="11 16">GK1</strain>
    </source>
</reference>
<evidence type="ECO:0000313" key="12">
    <source>
        <dbReference type="Proteomes" id="UP000032287"/>
    </source>
</evidence>
<dbReference type="GO" id="GO:0003735">
    <property type="term" value="F:structural constituent of ribosome"/>
    <property type="evidence" value="ECO:0007669"/>
    <property type="project" value="InterPro"/>
</dbReference>
<feature type="region of interest" description="Disordered" evidence="6">
    <location>
        <begin position="1"/>
        <end position="29"/>
    </location>
</feature>
<dbReference type="EMBL" id="JWHT01000030">
    <property type="protein sequence ID" value="KIU23985.1"/>
    <property type="molecule type" value="Genomic_DNA"/>
</dbReference>
<dbReference type="NCBIfam" id="TIGR01031">
    <property type="entry name" value="rpmF_bact"/>
    <property type="match status" value="1"/>
</dbReference>
<dbReference type="eggNOG" id="COG0333">
    <property type="taxonomic scope" value="Bacteria"/>
</dbReference>
<evidence type="ECO:0000313" key="16">
    <source>
        <dbReference type="Proteomes" id="UP000320012"/>
    </source>
</evidence>
<dbReference type="KEGG" id="wcb:AO080_04175"/>
<dbReference type="EMBL" id="VNHC01000002">
    <property type="protein sequence ID" value="TVV28093.1"/>
    <property type="molecule type" value="Genomic_DNA"/>
</dbReference>